<keyword evidence="2" id="KW-1185">Reference proteome</keyword>
<comment type="caution">
    <text evidence="1">The sequence shown here is derived from an EMBL/GenBank/DDBJ whole genome shotgun (WGS) entry which is preliminary data.</text>
</comment>
<organism evidence="1 2">
    <name type="scientific">Trifolium medium</name>
    <dbReference type="NCBI Taxonomy" id="97028"/>
    <lineage>
        <taxon>Eukaryota</taxon>
        <taxon>Viridiplantae</taxon>
        <taxon>Streptophyta</taxon>
        <taxon>Embryophyta</taxon>
        <taxon>Tracheophyta</taxon>
        <taxon>Spermatophyta</taxon>
        <taxon>Magnoliopsida</taxon>
        <taxon>eudicotyledons</taxon>
        <taxon>Gunneridae</taxon>
        <taxon>Pentapetalae</taxon>
        <taxon>rosids</taxon>
        <taxon>fabids</taxon>
        <taxon>Fabales</taxon>
        <taxon>Fabaceae</taxon>
        <taxon>Papilionoideae</taxon>
        <taxon>50 kb inversion clade</taxon>
        <taxon>NPAAA clade</taxon>
        <taxon>Hologalegina</taxon>
        <taxon>IRL clade</taxon>
        <taxon>Trifolieae</taxon>
        <taxon>Trifolium</taxon>
    </lineage>
</organism>
<accession>A0A392SLE3</accession>
<reference evidence="1 2" key="1">
    <citation type="journal article" date="2018" name="Front. Plant Sci.">
        <title>Red Clover (Trifolium pratense) and Zigzag Clover (T. medium) - A Picture of Genomic Similarities and Differences.</title>
        <authorList>
            <person name="Dluhosova J."/>
            <person name="Istvanek J."/>
            <person name="Nedelnik J."/>
            <person name="Repkova J."/>
        </authorList>
    </citation>
    <scope>NUCLEOTIDE SEQUENCE [LARGE SCALE GENOMIC DNA]</scope>
    <source>
        <strain evidence="2">cv. 10/8</strain>
        <tissue evidence="1">Leaf</tissue>
    </source>
</reference>
<name>A0A392SLE3_9FABA</name>
<evidence type="ECO:0000313" key="2">
    <source>
        <dbReference type="Proteomes" id="UP000265520"/>
    </source>
</evidence>
<sequence length="79" mass="8841">MYFSSPLLGECMLMHLSSSLLGECRLLLVRFSSPLLGECLLEHFSSSLLEGCLPVPFVFLEERLLSFVVSRCRNTSGLE</sequence>
<dbReference type="Proteomes" id="UP000265520">
    <property type="component" value="Unassembled WGS sequence"/>
</dbReference>
<protein>
    <submittedName>
        <fullName evidence="1">Uncharacterized protein</fullName>
    </submittedName>
</protein>
<dbReference type="EMBL" id="LXQA010401920">
    <property type="protein sequence ID" value="MCI49489.1"/>
    <property type="molecule type" value="Genomic_DNA"/>
</dbReference>
<proteinExistence type="predicted"/>
<dbReference type="AlphaFoldDB" id="A0A392SLE3"/>
<evidence type="ECO:0000313" key="1">
    <source>
        <dbReference type="EMBL" id="MCI49489.1"/>
    </source>
</evidence>